<evidence type="ECO:0000259" key="3">
    <source>
        <dbReference type="PROSITE" id="PS50075"/>
    </source>
</evidence>
<feature type="domain" description="Carrier" evidence="3">
    <location>
        <begin position="1"/>
        <end position="73"/>
    </location>
</feature>
<dbReference type="PROSITE" id="PS00012">
    <property type="entry name" value="PHOSPHOPANTETHEINE"/>
    <property type="match status" value="1"/>
</dbReference>
<dbReference type="Gene3D" id="1.10.1200.10">
    <property type="entry name" value="ACP-like"/>
    <property type="match status" value="1"/>
</dbReference>
<dbReference type="PROSITE" id="PS50075">
    <property type="entry name" value="CARRIER"/>
    <property type="match status" value="1"/>
</dbReference>
<evidence type="ECO:0000256" key="2">
    <source>
        <dbReference type="ARBA" id="ARBA00022553"/>
    </source>
</evidence>
<name>A0A5B9Y5L6_9MOLU</name>
<dbReference type="KEGG" id="schi:SCHIN_v1c10470"/>
<accession>A0A5B9Y5L6</accession>
<dbReference type="EMBL" id="CP043026">
    <property type="protein sequence ID" value="QEH62240.1"/>
    <property type="molecule type" value="Genomic_DNA"/>
</dbReference>
<keyword evidence="1" id="KW-0596">Phosphopantetheine</keyword>
<evidence type="ECO:0000313" key="5">
    <source>
        <dbReference type="Proteomes" id="UP000323144"/>
    </source>
</evidence>
<dbReference type="Proteomes" id="UP000323144">
    <property type="component" value="Chromosome"/>
</dbReference>
<keyword evidence="5" id="KW-1185">Reference proteome</keyword>
<sequence>MNYFEEIKKSLVAKGAKGSITKDSVFKAMGLDSLDLMDMIVLLEDELNITFSDEQMSDINTVNDLITTIEELVK</sequence>
<dbReference type="InterPro" id="IPR006162">
    <property type="entry name" value="Ppantetheine_attach_site"/>
</dbReference>
<evidence type="ECO:0000313" key="4">
    <source>
        <dbReference type="EMBL" id="QEH62240.1"/>
    </source>
</evidence>
<dbReference type="InterPro" id="IPR036736">
    <property type="entry name" value="ACP-like_sf"/>
</dbReference>
<proteinExistence type="predicted"/>
<dbReference type="AlphaFoldDB" id="A0A5B9Y5L6"/>
<gene>
    <name evidence="4" type="primary">acpP</name>
    <name evidence="4" type="ORF">SCHIN_v1c10470</name>
</gene>
<organism evidence="4 5">
    <name type="scientific">Spiroplasma chinense</name>
    <dbReference type="NCBI Taxonomy" id="216932"/>
    <lineage>
        <taxon>Bacteria</taxon>
        <taxon>Bacillati</taxon>
        <taxon>Mycoplasmatota</taxon>
        <taxon>Mollicutes</taxon>
        <taxon>Entomoplasmatales</taxon>
        <taxon>Spiroplasmataceae</taxon>
        <taxon>Spiroplasma</taxon>
    </lineage>
</organism>
<dbReference type="RefSeq" id="WP_166508604.1">
    <property type="nucleotide sequence ID" value="NZ_CP043026.1"/>
</dbReference>
<protein>
    <submittedName>
        <fullName evidence="4">Acyl carrier protein</fullName>
    </submittedName>
</protein>
<evidence type="ECO:0000256" key="1">
    <source>
        <dbReference type="ARBA" id="ARBA00022450"/>
    </source>
</evidence>
<reference evidence="4 5" key="1">
    <citation type="submission" date="2019-08" db="EMBL/GenBank/DDBJ databases">
        <title>Complete genome sequence of Spiroplasma chinense CCH (DSM 19755).</title>
        <authorList>
            <person name="Shen H.-Y."/>
            <person name="Lin Y.-C."/>
            <person name="Chou L."/>
            <person name="Kuo C.-H."/>
        </authorList>
    </citation>
    <scope>NUCLEOTIDE SEQUENCE [LARGE SCALE GENOMIC DNA]</scope>
    <source>
        <strain evidence="4 5">CCH</strain>
    </source>
</reference>
<keyword evidence="2" id="KW-0597">Phosphoprotein</keyword>
<dbReference type="Pfam" id="PF00550">
    <property type="entry name" value="PP-binding"/>
    <property type="match status" value="1"/>
</dbReference>
<dbReference type="InterPro" id="IPR009081">
    <property type="entry name" value="PP-bd_ACP"/>
</dbReference>
<dbReference type="SUPFAM" id="SSF47336">
    <property type="entry name" value="ACP-like"/>
    <property type="match status" value="1"/>
</dbReference>